<dbReference type="SUPFAM" id="SSF46689">
    <property type="entry name" value="Homeodomain-like"/>
    <property type="match status" value="1"/>
</dbReference>
<evidence type="ECO:0000259" key="3">
    <source>
        <dbReference type="PROSITE" id="PS50977"/>
    </source>
</evidence>
<feature type="domain" description="HTH tetR-type" evidence="3">
    <location>
        <begin position="10"/>
        <end position="70"/>
    </location>
</feature>
<evidence type="ECO:0000313" key="4">
    <source>
        <dbReference type="EMBL" id="GFE81053.1"/>
    </source>
</evidence>
<accession>A0A829YDM1</accession>
<evidence type="ECO:0000313" key="5">
    <source>
        <dbReference type="Proteomes" id="UP000445000"/>
    </source>
</evidence>
<comment type="caution">
    <text evidence="4">The sequence shown here is derived from an EMBL/GenBank/DDBJ whole genome shotgun (WGS) entry which is preliminary data.</text>
</comment>
<dbReference type="PANTHER" id="PTHR30055:SF148">
    <property type="entry name" value="TETR-FAMILY TRANSCRIPTIONAL REGULATOR"/>
    <property type="match status" value="1"/>
</dbReference>
<proteinExistence type="predicted"/>
<dbReference type="AlphaFoldDB" id="A0A829YDM1"/>
<keyword evidence="1 2" id="KW-0238">DNA-binding</keyword>
<dbReference type="EMBL" id="BLJN01000003">
    <property type="protein sequence ID" value="GFE81053.1"/>
    <property type="molecule type" value="Genomic_DNA"/>
</dbReference>
<name>A0A829YDM1_9GAMM</name>
<dbReference type="GO" id="GO:0000976">
    <property type="term" value="F:transcription cis-regulatory region binding"/>
    <property type="evidence" value="ECO:0007669"/>
    <property type="project" value="TreeGrafter"/>
</dbReference>
<evidence type="ECO:0000256" key="1">
    <source>
        <dbReference type="ARBA" id="ARBA00023125"/>
    </source>
</evidence>
<dbReference type="RefSeq" id="WP_161812755.1">
    <property type="nucleotide sequence ID" value="NZ_BLJN01000003.1"/>
</dbReference>
<dbReference type="InterPro" id="IPR001647">
    <property type="entry name" value="HTH_TetR"/>
</dbReference>
<dbReference type="InterPro" id="IPR050109">
    <property type="entry name" value="HTH-type_TetR-like_transc_reg"/>
</dbReference>
<keyword evidence="5" id="KW-1185">Reference proteome</keyword>
<evidence type="ECO:0000256" key="2">
    <source>
        <dbReference type="PROSITE-ProRule" id="PRU00335"/>
    </source>
</evidence>
<dbReference type="PANTHER" id="PTHR30055">
    <property type="entry name" value="HTH-TYPE TRANSCRIPTIONAL REGULATOR RUTR"/>
    <property type="match status" value="1"/>
</dbReference>
<gene>
    <name evidence="4" type="ORF">GCM10011487_30530</name>
</gene>
<dbReference type="InterPro" id="IPR041479">
    <property type="entry name" value="TetR_CgmR_C"/>
</dbReference>
<dbReference type="PRINTS" id="PR00455">
    <property type="entry name" value="HTHTETR"/>
</dbReference>
<feature type="DNA-binding region" description="H-T-H motif" evidence="2">
    <location>
        <begin position="33"/>
        <end position="52"/>
    </location>
</feature>
<sequence>MAELASNTISPARERILEAAERVVGDVGAARMTLDGVAQAAGVSKGGLLYHFPSKESLLGALAKRYVESMTDCVEQAKSGTGETDGRDLKACIVGILAQQPRAKIAGMGAALFAAAANDLTLLEVIRERIAQYTRQIESSDVDFARAAVVSLAIDGLMMRESLRISCFTEEQRERVVQQLLQIADEAYR</sequence>
<dbReference type="InterPro" id="IPR009057">
    <property type="entry name" value="Homeodomain-like_sf"/>
</dbReference>
<dbReference type="GO" id="GO:0003700">
    <property type="term" value="F:DNA-binding transcription factor activity"/>
    <property type="evidence" value="ECO:0007669"/>
    <property type="project" value="TreeGrafter"/>
</dbReference>
<organism evidence="4 5">
    <name type="scientific">Steroidobacter agaridevorans</name>
    <dbReference type="NCBI Taxonomy" id="2695856"/>
    <lineage>
        <taxon>Bacteria</taxon>
        <taxon>Pseudomonadati</taxon>
        <taxon>Pseudomonadota</taxon>
        <taxon>Gammaproteobacteria</taxon>
        <taxon>Steroidobacterales</taxon>
        <taxon>Steroidobacteraceae</taxon>
        <taxon>Steroidobacter</taxon>
    </lineage>
</organism>
<protein>
    <submittedName>
        <fullName evidence="4">TetR family transcriptional regulator</fullName>
    </submittedName>
</protein>
<dbReference type="PROSITE" id="PS50977">
    <property type="entry name" value="HTH_TETR_2"/>
    <property type="match status" value="1"/>
</dbReference>
<dbReference type="Pfam" id="PF00440">
    <property type="entry name" value="TetR_N"/>
    <property type="match status" value="1"/>
</dbReference>
<dbReference type="Pfam" id="PF17937">
    <property type="entry name" value="TetR_C_28"/>
    <property type="match status" value="1"/>
</dbReference>
<reference evidence="5" key="1">
    <citation type="submission" date="2020-01" db="EMBL/GenBank/DDBJ databases">
        <title>'Steroidobacter agaridevorans' sp. nov., agar-degrading bacteria isolated from rhizosphere soils.</title>
        <authorList>
            <person name="Ikenaga M."/>
            <person name="Kataoka M."/>
            <person name="Murouchi A."/>
            <person name="Katsuragi S."/>
            <person name="Sakai M."/>
        </authorList>
    </citation>
    <scope>NUCLEOTIDE SEQUENCE [LARGE SCALE GENOMIC DNA]</scope>
    <source>
        <strain evidence="5">YU21-B</strain>
    </source>
</reference>
<dbReference type="Proteomes" id="UP000445000">
    <property type="component" value="Unassembled WGS sequence"/>
</dbReference>
<dbReference type="Gene3D" id="1.10.357.10">
    <property type="entry name" value="Tetracycline Repressor, domain 2"/>
    <property type="match status" value="1"/>
</dbReference>